<organism evidence="1 2">
    <name type="scientific">Marinicella pacifica</name>
    <dbReference type="NCBI Taxonomy" id="1171543"/>
    <lineage>
        <taxon>Bacteria</taxon>
        <taxon>Pseudomonadati</taxon>
        <taxon>Pseudomonadota</taxon>
        <taxon>Gammaproteobacteria</taxon>
        <taxon>Lysobacterales</taxon>
        <taxon>Marinicellaceae</taxon>
        <taxon>Marinicella</taxon>
    </lineage>
</organism>
<gene>
    <name evidence="1" type="ORF">GCM10011365_05450</name>
</gene>
<dbReference type="SUPFAM" id="SSF52540">
    <property type="entry name" value="P-loop containing nucleoside triphosphate hydrolases"/>
    <property type="match status" value="1"/>
</dbReference>
<sequence>MSEQFDLTAPVLITGRGGSGTRLLSKLLQQSHLFLGNRLNRQGDSLEWVNINRRMMFNDIKLSNNTYNDKWIDQFRKLAAQITCNTSTKAYSNWGIKLPEMLFILPEFFAAFPNTKLIHLIRHPIGLSCRRTHITSRLDNPVGKWVLPQAYKYLGLNFEQSNASNIINNAISWKYQLDIITEFTEKHLSSHQYHVVKFEDMIKTPQKVFEGINIFLCHSSKLQSEIEIDSKRAQKTKCVDTKDINKIWSICGKTASKYGYTRQNWQLKKNDS</sequence>
<dbReference type="InterPro" id="IPR027417">
    <property type="entry name" value="P-loop_NTPase"/>
</dbReference>
<dbReference type="Proteomes" id="UP000605253">
    <property type="component" value="Unassembled WGS sequence"/>
</dbReference>
<proteinExistence type="predicted"/>
<reference evidence="1" key="1">
    <citation type="journal article" date="2014" name="Int. J. Syst. Evol. Microbiol.">
        <title>Complete genome sequence of Corynebacterium casei LMG S-19264T (=DSM 44701T), isolated from a smear-ripened cheese.</title>
        <authorList>
            <consortium name="US DOE Joint Genome Institute (JGI-PGF)"/>
            <person name="Walter F."/>
            <person name="Albersmeier A."/>
            <person name="Kalinowski J."/>
            <person name="Ruckert C."/>
        </authorList>
    </citation>
    <scope>NUCLEOTIDE SEQUENCE</scope>
    <source>
        <strain evidence="1">CGMCC 1.12181</strain>
    </source>
</reference>
<dbReference type="Gene3D" id="3.40.50.300">
    <property type="entry name" value="P-loop containing nucleotide triphosphate hydrolases"/>
    <property type="match status" value="1"/>
</dbReference>
<dbReference type="AlphaFoldDB" id="A0A917CFV1"/>
<reference evidence="1" key="2">
    <citation type="submission" date="2020-09" db="EMBL/GenBank/DDBJ databases">
        <authorList>
            <person name="Sun Q."/>
            <person name="Zhou Y."/>
        </authorList>
    </citation>
    <scope>NUCLEOTIDE SEQUENCE</scope>
    <source>
        <strain evidence="1">CGMCC 1.12181</strain>
    </source>
</reference>
<protein>
    <recommendedName>
        <fullName evidence="3">Sulfotransferase family protein</fullName>
    </recommendedName>
</protein>
<dbReference type="Pfam" id="PF13469">
    <property type="entry name" value="Sulfotransfer_3"/>
    <property type="match status" value="1"/>
</dbReference>
<name>A0A917CFV1_9GAMM</name>
<dbReference type="EMBL" id="BMEO01000002">
    <property type="protein sequence ID" value="GGF87286.1"/>
    <property type="molecule type" value="Genomic_DNA"/>
</dbReference>
<keyword evidence="2" id="KW-1185">Reference proteome</keyword>
<dbReference type="RefSeq" id="WP_188364142.1">
    <property type="nucleotide sequence ID" value="NZ_BAABJF010000032.1"/>
</dbReference>
<evidence type="ECO:0000313" key="2">
    <source>
        <dbReference type="Proteomes" id="UP000605253"/>
    </source>
</evidence>
<comment type="caution">
    <text evidence="1">The sequence shown here is derived from an EMBL/GenBank/DDBJ whole genome shotgun (WGS) entry which is preliminary data.</text>
</comment>
<accession>A0A917CFV1</accession>
<evidence type="ECO:0000313" key="1">
    <source>
        <dbReference type="EMBL" id="GGF87286.1"/>
    </source>
</evidence>
<evidence type="ECO:0008006" key="3">
    <source>
        <dbReference type="Google" id="ProtNLM"/>
    </source>
</evidence>